<reference evidence="2 3" key="1">
    <citation type="submission" date="2023-10" db="EMBL/GenBank/DDBJ databases">
        <title>Chromosome-scale genome assembly provides insights into flower coloration mechanisms of Canna indica.</title>
        <authorList>
            <person name="Li C."/>
        </authorList>
    </citation>
    <scope>NUCLEOTIDE SEQUENCE [LARGE SCALE GENOMIC DNA]</scope>
    <source>
        <tissue evidence="2">Flower</tissue>
    </source>
</reference>
<protein>
    <submittedName>
        <fullName evidence="2">Uncharacterized protein</fullName>
    </submittedName>
</protein>
<dbReference type="Proteomes" id="UP001327560">
    <property type="component" value="Chromosome 2"/>
</dbReference>
<evidence type="ECO:0000313" key="3">
    <source>
        <dbReference type="Proteomes" id="UP001327560"/>
    </source>
</evidence>
<gene>
    <name evidence="2" type="ORF">Cni_G05669</name>
</gene>
<proteinExistence type="predicted"/>
<feature type="region of interest" description="Disordered" evidence="1">
    <location>
        <begin position="120"/>
        <end position="150"/>
    </location>
</feature>
<name>A0AAQ3JVN3_9LILI</name>
<feature type="compositionally biased region" description="Basic and acidic residues" evidence="1">
    <location>
        <begin position="126"/>
        <end position="150"/>
    </location>
</feature>
<evidence type="ECO:0000313" key="2">
    <source>
        <dbReference type="EMBL" id="WOK96961.1"/>
    </source>
</evidence>
<evidence type="ECO:0000256" key="1">
    <source>
        <dbReference type="SAM" id="MobiDB-lite"/>
    </source>
</evidence>
<feature type="compositionally biased region" description="Basic and acidic residues" evidence="1">
    <location>
        <begin position="169"/>
        <end position="192"/>
    </location>
</feature>
<organism evidence="2 3">
    <name type="scientific">Canna indica</name>
    <name type="common">Indian-shot</name>
    <dbReference type="NCBI Taxonomy" id="4628"/>
    <lineage>
        <taxon>Eukaryota</taxon>
        <taxon>Viridiplantae</taxon>
        <taxon>Streptophyta</taxon>
        <taxon>Embryophyta</taxon>
        <taxon>Tracheophyta</taxon>
        <taxon>Spermatophyta</taxon>
        <taxon>Magnoliopsida</taxon>
        <taxon>Liliopsida</taxon>
        <taxon>Zingiberales</taxon>
        <taxon>Cannaceae</taxon>
        <taxon>Canna</taxon>
    </lineage>
</organism>
<dbReference type="AlphaFoldDB" id="A0AAQ3JVN3"/>
<dbReference type="EMBL" id="CP136891">
    <property type="protein sequence ID" value="WOK96961.1"/>
    <property type="molecule type" value="Genomic_DNA"/>
</dbReference>
<sequence>MPIPPRCFLSPLATGSFPLVAFLPDGLGLFCRPLLPPNCKTFGLDLYQGPIIYKNLHCQVVNHGLDLNDETYVLHTQNHSHEPDWSRSTVDAELLLVNLVPQKENFNQTQDTLHLHVQTESKNTTLKRERERYRSTGHSDSREPPCVEAERSGGLVGTRLMATTYGGRGKLDAIPLDRRSEKGEKRDKKRSATVEFWG</sequence>
<accession>A0AAQ3JVN3</accession>
<keyword evidence="3" id="KW-1185">Reference proteome</keyword>
<feature type="region of interest" description="Disordered" evidence="1">
    <location>
        <begin position="169"/>
        <end position="198"/>
    </location>
</feature>